<dbReference type="GO" id="GO:0030488">
    <property type="term" value="P:tRNA methylation"/>
    <property type="evidence" value="ECO:0007669"/>
    <property type="project" value="TreeGrafter"/>
</dbReference>
<dbReference type="CDD" id="cd00880">
    <property type="entry name" value="Era_like"/>
    <property type="match status" value="1"/>
</dbReference>
<dbReference type="KEGG" id="pma:Pro_1033"/>
<dbReference type="Pfam" id="PF01926">
    <property type="entry name" value="MMR_HSR1"/>
    <property type="match status" value="1"/>
</dbReference>
<dbReference type="OrthoDB" id="467934at2"/>
<dbReference type="PANTHER" id="PTHR42714:SF2">
    <property type="entry name" value="TRNA MODIFICATION GTPASE GTPBP3, MITOCHONDRIAL"/>
    <property type="match status" value="1"/>
</dbReference>
<protein>
    <submittedName>
        <fullName evidence="8">Membrane associated GTPase</fullName>
    </submittedName>
</protein>
<dbReference type="InterPro" id="IPR027417">
    <property type="entry name" value="P-loop_NTPase"/>
</dbReference>
<comment type="subcellular location">
    <subcellularLocation>
        <location evidence="1">Membrane</location>
        <topology evidence="1">Multi-pass membrane protein</topology>
    </subcellularLocation>
</comment>
<keyword evidence="9" id="KW-1185">Reference proteome</keyword>
<gene>
    <name evidence="8" type="ordered locus">Pro_1033</name>
</gene>
<feature type="transmembrane region" description="Helical" evidence="6">
    <location>
        <begin position="30"/>
        <end position="46"/>
    </location>
</feature>
<organism evidence="8 9">
    <name type="scientific">Prochlorococcus marinus (strain SARG / CCMP1375 / SS120)</name>
    <dbReference type="NCBI Taxonomy" id="167539"/>
    <lineage>
        <taxon>Bacteria</taxon>
        <taxon>Bacillati</taxon>
        <taxon>Cyanobacteriota</taxon>
        <taxon>Cyanophyceae</taxon>
        <taxon>Synechococcales</taxon>
        <taxon>Prochlorococcaceae</taxon>
        <taxon>Prochlorococcus</taxon>
    </lineage>
</organism>
<dbReference type="AlphaFoldDB" id="Q7VBQ9"/>
<evidence type="ECO:0000313" key="9">
    <source>
        <dbReference type="Proteomes" id="UP000001420"/>
    </source>
</evidence>
<evidence type="ECO:0000256" key="2">
    <source>
        <dbReference type="ARBA" id="ARBA00022692"/>
    </source>
</evidence>
<evidence type="ECO:0000256" key="1">
    <source>
        <dbReference type="ARBA" id="ARBA00004141"/>
    </source>
</evidence>
<dbReference type="PATRIC" id="fig|167539.5.peg.1084"/>
<reference evidence="8 9" key="1">
    <citation type="journal article" date="2003" name="Proc. Natl. Acad. Sci. U.S.A.">
        <title>Genome sequence of the cyanobacterium Prochlorococcus marinus SS120, a nearly minimal oxyphototrophic genome.</title>
        <authorList>
            <person name="Dufresne A."/>
            <person name="Salanoubat M."/>
            <person name="Partensky F."/>
            <person name="Artiguenave F."/>
            <person name="Axmann I.M."/>
            <person name="Barbe V."/>
            <person name="Duprat S."/>
            <person name="Galperin M.Y."/>
            <person name="Koonin E.V."/>
            <person name="Le Gall F."/>
            <person name="Makarova K.S."/>
            <person name="Ostrowski M."/>
            <person name="Oztas S."/>
            <person name="Robert C."/>
            <person name="Rogozin I.B."/>
            <person name="Scanlan D.J."/>
            <person name="Tandeau de Marsac N."/>
            <person name="Weissenbach J."/>
            <person name="Wincker P."/>
            <person name="Wolf Y.I."/>
            <person name="Hess W.R."/>
        </authorList>
    </citation>
    <scope>NUCLEOTIDE SEQUENCE [LARGE SCALE GENOMIC DNA]</scope>
    <source>
        <strain evidence="9">SARG / CCMP1375 / SS120</strain>
    </source>
</reference>
<evidence type="ECO:0000256" key="6">
    <source>
        <dbReference type="SAM" id="Phobius"/>
    </source>
</evidence>
<accession>Q7VBQ9</accession>
<dbReference type="SUPFAM" id="SSF52540">
    <property type="entry name" value="P-loop containing nucleoside triphosphate hydrolases"/>
    <property type="match status" value="1"/>
</dbReference>
<evidence type="ECO:0000256" key="4">
    <source>
        <dbReference type="ARBA" id="ARBA00023136"/>
    </source>
</evidence>
<keyword evidence="4 6" id="KW-0472">Membrane</keyword>
<dbReference type="InterPro" id="IPR021147">
    <property type="entry name" value="DUF697"/>
</dbReference>
<dbReference type="eggNOG" id="COG3597">
    <property type="taxonomic scope" value="Bacteria"/>
</dbReference>
<dbReference type="GO" id="GO:0002098">
    <property type="term" value="P:tRNA wobble uridine modification"/>
    <property type="evidence" value="ECO:0007669"/>
    <property type="project" value="TreeGrafter"/>
</dbReference>
<feature type="domain" description="G" evidence="7">
    <location>
        <begin position="124"/>
        <end position="237"/>
    </location>
</feature>
<dbReference type="EMBL" id="AE017126">
    <property type="protein sequence ID" value="AAQ00078.1"/>
    <property type="molecule type" value="Genomic_DNA"/>
</dbReference>
<dbReference type="HOGENOM" id="CLU_040163_0_0_3"/>
<dbReference type="EnsemblBacteria" id="AAQ00078">
    <property type="protein sequence ID" value="AAQ00078"/>
    <property type="gene ID" value="Pro_1033"/>
</dbReference>
<dbReference type="GO" id="GO:0016020">
    <property type="term" value="C:membrane"/>
    <property type="evidence" value="ECO:0007669"/>
    <property type="project" value="UniProtKB-SubCell"/>
</dbReference>
<evidence type="ECO:0000259" key="7">
    <source>
        <dbReference type="Pfam" id="PF01926"/>
    </source>
</evidence>
<dbReference type="GO" id="GO:0005829">
    <property type="term" value="C:cytosol"/>
    <property type="evidence" value="ECO:0007669"/>
    <property type="project" value="TreeGrafter"/>
</dbReference>
<dbReference type="PRINTS" id="PR00326">
    <property type="entry name" value="GTP1OBG"/>
</dbReference>
<dbReference type="eggNOG" id="COG1100">
    <property type="taxonomic scope" value="Bacteria"/>
</dbReference>
<dbReference type="Pfam" id="PF05128">
    <property type="entry name" value="DUF697"/>
    <property type="match status" value="1"/>
</dbReference>
<name>Q7VBQ9_PROMA</name>
<dbReference type="InterPro" id="IPR006073">
    <property type="entry name" value="GTP-bd"/>
</dbReference>
<sequence length="520" mass="57955">MTRKVRLFTILLLIPIVGILSGLIGALFKLINIQTILISLFILAIYSNSKAIRIFKVLAKKGQFYLRKHKDYKTIPKNKNDAARRSLKSIDQLTSLIQNQIAAQALRYEKQRVEKELLRGDLLVAVFGPGSSGKTALVRSLLNKIVGHVAPSMGSTTKTNIYRLKLKSLRRGLKIIDTPGILEGGVHGRSREKEAIIKASQADLIIFVVDSDLRSYEMEMIVNLSKVGKKLFIVLNKSDLRGEKEKAKLISLLENRTQGIVDIENIIATSASPQTIPIIGSNPLQPKPDINQLIKRMAIVLHQEGEELIADNILLQCRNLGTSGRRLLDKQRLATSQRCVERYTWISSGVVFITPLPVIDLLGAAVVNGRMVMDISKIYGVELTKDRAKSLAMSVGQTIAGLGIVKGGVSLISNSLSLHLPTYLVGKTIQSVSAAWLTQVAGESFITYFQQDQNWGDGGVQEVVQHHYNLNRREYTLRAFIRAAMNRVIEPLEKKINNKQLPSRPRPPEEEEAWGLEHRE</sequence>
<keyword evidence="2 6" id="KW-0812">Transmembrane</keyword>
<evidence type="ECO:0000256" key="5">
    <source>
        <dbReference type="SAM" id="MobiDB-lite"/>
    </source>
</evidence>
<feature type="transmembrane region" description="Helical" evidence="6">
    <location>
        <begin position="7"/>
        <end position="24"/>
    </location>
</feature>
<dbReference type="STRING" id="167539.Pro_1033"/>
<dbReference type="Proteomes" id="UP000001420">
    <property type="component" value="Chromosome"/>
</dbReference>
<proteinExistence type="predicted"/>
<dbReference type="PANTHER" id="PTHR42714">
    <property type="entry name" value="TRNA MODIFICATION GTPASE GTPBP3"/>
    <property type="match status" value="1"/>
</dbReference>
<evidence type="ECO:0000313" key="8">
    <source>
        <dbReference type="EMBL" id="AAQ00078.1"/>
    </source>
</evidence>
<feature type="region of interest" description="Disordered" evidence="5">
    <location>
        <begin position="498"/>
        <end position="520"/>
    </location>
</feature>
<keyword evidence="3 6" id="KW-1133">Transmembrane helix</keyword>
<dbReference type="RefSeq" id="WP_011125185.1">
    <property type="nucleotide sequence ID" value="NC_005042.1"/>
</dbReference>
<dbReference type="GO" id="GO:0005525">
    <property type="term" value="F:GTP binding"/>
    <property type="evidence" value="ECO:0007669"/>
    <property type="project" value="InterPro"/>
</dbReference>
<evidence type="ECO:0000256" key="3">
    <source>
        <dbReference type="ARBA" id="ARBA00022989"/>
    </source>
</evidence>
<dbReference type="Gene3D" id="3.40.50.300">
    <property type="entry name" value="P-loop containing nucleotide triphosphate hydrolases"/>
    <property type="match status" value="1"/>
</dbReference>